<keyword evidence="5" id="KW-1185">Reference proteome</keyword>
<name>A0A151RWG0_CAJCA</name>
<keyword evidence="2" id="KW-0175">Coiled coil</keyword>
<dbReference type="STRING" id="3821.A0A151RWG0"/>
<accession>A0A151RWG0</accession>
<evidence type="ECO:0000313" key="4">
    <source>
        <dbReference type="EMBL" id="KYP46885.1"/>
    </source>
</evidence>
<dbReference type="PANTHER" id="PTHR12161">
    <property type="entry name" value="IST1 FAMILY MEMBER"/>
    <property type="match status" value="1"/>
</dbReference>
<dbReference type="GO" id="GO:0015031">
    <property type="term" value="P:protein transport"/>
    <property type="evidence" value="ECO:0007669"/>
    <property type="project" value="InterPro"/>
</dbReference>
<comment type="similarity">
    <text evidence="1">Belongs to the IST1 family.</text>
</comment>
<dbReference type="Pfam" id="PF03398">
    <property type="entry name" value="Ist1"/>
    <property type="match status" value="1"/>
</dbReference>
<dbReference type="Proteomes" id="UP000075243">
    <property type="component" value="Unassembled WGS sequence"/>
</dbReference>
<dbReference type="InterPro" id="IPR005061">
    <property type="entry name" value="Ist1"/>
</dbReference>
<dbReference type="OMA" id="NSTESCQ"/>
<reference evidence="4" key="1">
    <citation type="journal article" date="2012" name="Nat. Biotechnol.">
        <title>Draft genome sequence of pigeonpea (Cajanus cajan), an orphan legume crop of resource-poor farmers.</title>
        <authorList>
            <person name="Varshney R.K."/>
            <person name="Chen W."/>
            <person name="Li Y."/>
            <person name="Bharti A.K."/>
            <person name="Saxena R.K."/>
            <person name="Schlueter J.A."/>
            <person name="Donoghue M.T."/>
            <person name="Azam S."/>
            <person name="Fan G."/>
            <person name="Whaley A.M."/>
            <person name="Farmer A.D."/>
            <person name="Sheridan J."/>
            <person name="Iwata A."/>
            <person name="Tuteja R."/>
            <person name="Penmetsa R.V."/>
            <person name="Wu W."/>
            <person name="Upadhyaya H.D."/>
            <person name="Yang S.P."/>
            <person name="Shah T."/>
            <person name="Saxena K.B."/>
            <person name="Michael T."/>
            <person name="McCombie W.R."/>
            <person name="Yang B."/>
            <person name="Zhang G."/>
            <person name="Yang H."/>
            <person name="Wang J."/>
            <person name="Spillane C."/>
            <person name="Cook D.R."/>
            <person name="May G.D."/>
            <person name="Xu X."/>
            <person name="Jackson S.A."/>
        </authorList>
    </citation>
    <scope>NUCLEOTIDE SEQUENCE [LARGE SCALE GENOMIC DNA]</scope>
</reference>
<evidence type="ECO:0000256" key="1">
    <source>
        <dbReference type="ARBA" id="ARBA00005536"/>
    </source>
</evidence>
<evidence type="ECO:0000256" key="2">
    <source>
        <dbReference type="SAM" id="Coils"/>
    </source>
</evidence>
<dbReference type="PANTHER" id="PTHR12161:SF44">
    <property type="entry name" value="REGULATOR OF VPS4 ACTIVITY IN THE MVB PATHWAY PROTEIN"/>
    <property type="match status" value="1"/>
</dbReference>
<feature type="coiled-coil region" evidence="2">
    <location>
        <begin position="11"/>
        <end position="38"/>
    </location>
</feature>
<feature type="region of interest" description="Disordered" evidence="3">
    <location>
        <begin position="313"/>
        <end position="338"/>
    </location>
</feature>
<organism evidence="4 5">
    <name type="scientific">Cajanus cajan</name>
    <name type="common">Pigeon pea</name>
    <name type="synonym">Cajanus indicus</name>
    <dbReference type="NCBI Taxonomy" id="3821"/>
    <lineage>
        <taxon>Eukaryota</taxon>
        <taxon>Viridiplantae</taxon>
        <taxon>Streptophyta</taxon>
        <taxon>Embryophyta</taxon>
        <taxon>Tracheophyta</taxon>
        <taxon>Spermatophyta</taxon>
        <taxon>Magnoliopsida</taxon>
        <taxon>eudicotyledons</taxon>
        <taxon>Gunneridae</taxon>
        <taxon>Pentapetalae</taxon>
        <taxon>rosids</taxon>
        <taxon>fabids</taxon>
        <taxon>Fabales</taxon>
        <taxon>Fabaceae</taxon>
        <taxon>Papilionoideae</taxon>
        <taxon>50 kb inversion clade</taxon>
        <taxon>NPAAA clade</taxon>
        <taxon>indigoferoid/millettioid clade</taxon>
        <taxon>Phaseoleae</taxon>
        <taxon>Cajanus</taxon>
    </lineage>
</organism>
<dbReference type="FunFam" id="1.20.1260.60:FF:000002">
    <property type="entry name" value="Vacuolar protein sorting-associated protein IST1"/>
    <property type="match status" value="1"/>
</dbReference>
<dbReference type="Gene3D" id="1.20.1260.60">
    <property type="entry name" value="Vacuolar protein sorting-associated protein Ist1"/>
    <property type="match status" value="1"/>
</dbReference>
<gene>
    <name evidence="4" type="ORF">KK1_031455</name>
</gene>
<dbReference type="AlphaFoldDB" id="A0A151RWG0"/>
<sequence>MLSFLFGWSKASRCKKMIKRAQCRLIQLKNKRQVMATQLRKDLADLIQNGHEETAITRVDDLIQDESLIATYELLDIFFVFILQKLSYIRRHKDCPPDINEAVSSLIFASARCGDFPELYVIRKLFGQRYGKHFATAAVELFPGNLVNKKLIVNLSVMSLPDFQKYIVVDEIARDNCVQPKVIMFNNGVQVKEHKGNELVESDAKINHTIADSKINPSEVEEIQSDNTSVTSALSSVQQKEVEKQAFPDLQNKGEIMDLVPSSERVSLFPCAEAKVEYYVDQIEESQSFASKDGYFQDQIAISINFDDYDIDQEESRSEKSSTRGFRNRKGAPKKRLRRRSTLLEGQGIIEIGCIIYYQKPCKSHSTQKYGTKYSKMREKPLVEELPQSNYAHKRLKQHTLDKENSTESCQSQGNTKREAFNLDLCDCSLDQPCYCSFYYDLECCQDLLSIETRKGTKATQNQRVGEFYHCQYEPNMGMESVTILQKLNRETCSGATSYHLLTYPDYHLSEPNKEIKADTCESLRSSSSTNASNPRTCSSLARTENAPLNSRALTMTPELPKNCKENLLIRTYSCTSPQPKHVHPKLPQYEDIVSIFTALKREKEREKL</sequence>
<evidence type="ECO:0000313" key="5">
    <source>
        <dbReference type="Proteomes" id="UP000075243"/>
    </source>
</evidence>
<evidence type="ECO:0000256" key="3">
    <source>
        <dbReference type="SAM" id="MobiDB-lite"/>
    </source>
</evidence>
<dbReference type="InterPro" id="IPR042277">
    <property type="entry name" value="IST1-like"/>
</dbReference>
<dbReference type="Gramene" id="C.cajan_27512.t">
    <property type="protein sequence ID" value="C.cajan_27512.t"/>
    <property type="gene ID" value="C.cajan_27512"/>
</dbReference>
<protein>
    <submittedName>
        <fullName evidence="4">IST1-like protein</fullName>
    </submittedName>
</protein>
<dbReference type="EMBL" id="KQ483543">
    <property type="protein sequence ID" value="KYP46885.1"/>
    <property type="molecule type" value="Genomic_DNA"/>
</dbReference>
<feature type="compositionally biased region" description="Basic residues" evidence="3">
    <location>
        <begin position="326"/>
        <end position="338"/>
    </location>
</feature>
<proteinExistence type="inferred from homology"/>